<accession>A0A1I4RC11</accession>
<feature type="region of interest" description="Disordered" evidence="1">
    <location>
        <begin position="1"/>
        <end position="27"/>
    </location>
</feature>
<evidence type="ECO:0000313" key="3">
    <source>
        <dbReference type="EMBL" id="SFM49413.1"/>
    </source>
</evidence>
<feature type="compositionally biased region" description="Polar residues" evidence="1">
    <location>
        <begin position="11"/>
        <end position="23"/>
    </location>
</feature>
<reference evidence="2" key="2">
    <citation type="submission" date="2021-02" db="EMBL/GenBank/DDBJ databases">
        <authorList>
            <person name="Han P."/>
        </authorList>
    </citation>
    <scope>NUCLEOTIDE SEQUENCE</scope>
    <source>
        <strain evidence="2">Nitrosomonas nitrosa 18-3D</strain>
    </source>
</reference>
<sequence length="76" mass="9259">MKTRHRDERQTLANTQKQRWQQESADRQARLNKGIRGLWDRLIGQHSRTKNQNEREAWQALLRDRQQRESLVKRPA</sequence>
<dbReference type="EMBL" id="FOUF01000018">
    <property type="protein sequence ID" value="SFM49413.1"/>
    <property type="molecule type" value="Genomic_DNA"/>
</dbReference>
<dbReference type="STRING" id="52442.SAMN05421880_11840"/>
<organism evidence="3 4">
    <name type="scientific">Nitrosomonas nitrosa</name>
    <dbReference type="NCBI Taxonomy" id="52442"/>
    <lineage>
        <taxon>Bacteria</taxon>
        <taxon>Pseudomonadati</taxon>
        <taxon>Pseudomonadota</taxon>
        <taxon>Betaproteobacteria</taxon>
        <taxon>Nitrosomonadales</taxon>
        <taxon>Nitrosomonadaceae</taxon>
        <taxon>Nitrosomonas</taxon>
    </lineage>
</organism>
<proteinExistence type="predicted"/>
<keyword evidence="4" id="KW-1185">Reference proteome</keyword>
<evidence type="ECO:0000256" key="1">
    <source>
        <dbReference type="SAM" id="MobiDB-lite"/>
    </source>
</evidence>
<dbReference type="Proteomes" id="UP000601736">
    <property type="component" value="Unassembled WGS sequence"/>
</dbReference>
<protein>
    <submittedName>
        <fullName evidence="3">Uncharacterized protein</fullName>
    </submittedName>
</protein>
<feature type="compositionally biased region" description="Basic and acidic residues" evidence="1">
    <location>
        <begin position="1"/>
        <end position="10"/>
    </location>
</feature>
<evidence type="ECO:0000313" key="2">
    <source>
        <dbReference type="EMBL" id="CAE6502873.1"/>
    </source>
</evidence>
<dbReference type="RefSeq" id="WP_090669723.1">
    <property type="nucleotide sequence ID" value="NZ_CAJNAP010000012.1"/>
</dbReference>
<dbReference type="AlphaFoldDB" id="A0A1I4RC11"/>
<evidence type="ECO:0000313" key="4">
    <source>
        <dbReference type="Proteomes" id="UP000199561"/>
    </source>
</evidence>
<dbReference type="EMBL" id="CAJNAP010000012">
    <property type="protein sequence ID" value="CAE6502873.1"/>
    <property type="molecule type" value="Genomic_DNA"/>
</dbReference>
<dbReference type="Proteomes" id="UP000199561">
    <property type="component" value="Unassembled WGS sequence"/>
</dbReference>
<name>A0A1I4RC11_9PROT</name>
<reference evidence="3 4" key="1">
    <citation type="submission" date="2016-10" db="EMBL/GenBank/DDBJ databases">
        <authorList>
            <person name="de Groot N.N."/>
        </authorList>
    </citation>
    <scope>NUCLEOTIDE SEQUENCE [LARGE SCALE GENOMIC DNA]</scope>
    <source>
        <strain evidence="3 4">Nm146</strain>
    </source>
</reference>
<gene>
    <name evidence="2" type="ORF">NMYAN_20278</name>
    <name evidence="3" type="ORF">SAMN05421880_11840</name>
</gene>